<name>A0AC60A2L6_RANTA</name>
<proteinExistence type="predicted"/>
<protein>
    <submittedName>
        <fullName evidence="1">Uncharacterized protein</fullName>
    </submittedName>
</protein>
<organism evidence="1 2">
    <name type="scientific">Rangifer tarandus platyrhynchus</name>
    <name type="common">Svalbard reindeer</name>
    <dbReference type="NCBI Taxonomy" id="3082113"/>
    <lineage>
        <taxon>Eukaryota</taxon>
        <taxon>Metazoa</taxon>
        <taxon>Chordata</taxon>
        <taxon>Craniata</taxon>
        <taxon>Vertebrata</taxon>
        <taxon>Euteleostomi</taxon>
        <taxon>Mammalia</taxon>
        <taxon>Eutheria</taxon>
        <taxon>Laurasiatheria</taxon>
        <taxon>Artiodactyla</taxon>
        <taxon>Ruminantia</taxon>
        <taxon>Pecora</taxon>
        <taxon>Cervidae</taxon>
        <taxon>Odocoileinae</taxon>
        <taxon>Rangifer</taxon>
    </lineage>
</organism>
<evidence type="ECO:0000313" key="1">
    <source>
        <dbReference type="EMBL" id="CAN0549036.1"/>
    </source>
</evidence>
<dbReference type="Proteomes" id="UP001162501">
    <property type="component" value="Chromosome 7"/>
</dbReference>
<reference evidence="1" key="2">
    <citation type="submission" date="2025-03" db="EMBL/GenBank/DDBJ databases">
        <authorList>
            <consortium name="ELIXIR-Norway"/>
            <consortium name="Elixir Norway"/>
        </authorList>
    </citation>
    <scope>NUCLEOTIDE SEQUENCE</scope>
</reference>
<accession>A0AC60A2L6</accession>
<sequence length="115" mass="11909">MCGQTGCTSIIWELVETPQAQTQARLVLRSPRCLPLLGKEAASRSDIPGGVTAGDGGGGRLPLEVSFSRLCSCSRAPATREGPAQGSETNQPPSMNATSRTPGLPDLTASQSSLR</sequence>
<dbReference type="EMBL" id="OX596091">
    <property type="protein sequence ID" value="CAN0549036.1"/>
    <property type="molecule type" value="Genomic_DNA"/>
</dbReference>
<evidence type="ECO:0000313" key="2">
    <source>
        <dbReference type="Proteomes" id="UP001162501"/>
    </source>
</evidence>
<gene>
    <name evidence="1" type="ORF">MRATA1EN22A_LOCUS25911</name>
</gene>
<reference evidence="1" key="1">
    <citation type="submission" date="2023-05" db="EMBL/GenBank/DDBJ databases">
        <authorList>
            <consortium name="ELIXIR-Norway"/>
        </authorList>
    </citation>
    <scope>NUCLEOTIDE SEQUENCE</scope>
</reference>